<evidence type="ECO:0000313" key="3">
    <source>
        <dbReference type="Proteomes" id="UP000462055"/>
    </source>
</evidence>
<dbReference type="InterPro" id="IPR036396">
    <property type="entry name" value="Cyt_P450_sf"/>
</dbReference>
<evidence type="ECO:0008006" key="4">
    <source>
        <dbReference type="Google" id="ProtNLM"/>
    </source>
</evidence>
<dbReference type="RefSeq" id="WP_151592078.1">
    <property type="nucleotide sequence ID" value="NZ_WBMS02000003.1"/>
</dbReference>
<organism evidence="2 3">
    <name type="scientific">Actinomadura physcomitrii</name>
    <dbReference type="NCBI Taxonomy" id="2650748"/>
    <lineage>
        <taxon>Bacteria</taxon>
        <taxon>Bacillati</taxon>
        <taxon>Actinomycetota</taxon>
        <taxon>Actinomycetes</taxon>
        <taxon>Streptosporangiales</taxon>
        <taxon>Thermomonosporaceae</taxon>
        <taxon>Actinomadura</taxon>
    </lineage>
</organism>
<comment type="caution">
    <text evidence="2">The sequence shown here is derived from an EMBL/GenBank/DDBJ whole genome shotgun (WGS) entry which is preliminary data.</text>
</comment>
<proteinExistence type="inferred from homology"/>
<dbReference type="PANTHER" id="PTHR46696">
    <property type="entry name" value="P450, PUTATIVE (EUROFUNG)-RELATED"/>
    <property type="match status" value="1"/>
</dbReference>
<dbReference type="GO" id="GO:0005506">
    <property type="term" value="F:iron ion binding"/>
    <property type="evidence" value="ECO:0007669"/>
    <property type="project" value="InterPro"/>
</dbReference>
<gene>
    <name evidence="2" type="ORF">F8568_005690</name>
</gene>
<keyword evidence="3" id="KW-1185">Reference proteome</keyword>
<dbReference type="Proteomes" id="UP000462055">
    <property type="component" value="Unassembled WGS sequence"/>
</dbReference>
<dbReference type="EMBL" id="WBMS02000003">
    <property type="protein sequence ID" value="MVZ99879.1"/>
    <property type="molecule type" value="Genomic_DNA"/>
</dbReference>
<reference evidence="2" key="1">
    <citation type="submission" date="2019-12" db="EMBL/GenBank/DDBJ databases">
        <title>Actinomadura physcomitrii sp. nov., a novel actinomycete isolated from moss [Physcomitrium sphaericum (Ludw) Fuernr].</title>
        <authorList>
            <person name="Zhuang X."/>
        </authorList>
    </citation>
    <scope>NUCLEOTIDE SEQUENCE [LARGE SCALE GENOMIC DNA]</scope>
    <source>
        <strain evidence="2">LD22</strain>
    </source>
</reference>
<protein>
    <recommendedName>
        <fullName evidence="4">Cytochrome P450</fullName>
    </recommendedName>
</protein>
<dbReference type="GO" id="GO:0006707">
    <property type="term" value="P:cholesterol catabolic process"/>
    <property type="evidence" value="ECO:0007669"/>
    <property type="project" value="TreeGrafter"/>
</dbReference>
<comment type="similarity">
    <text evidence="1">Belongs to the cytochrome P450 family.</text>
</comment>
<dbReference type="SUPFAM" id="SSF48264">
    <property type="entry name" value="Cytochrome P450"/>
    <property type="match status" value="1"/>
</dbReference>
<evidence type="ECO:0000256" key="1">
    <source>
        <dbReference type="ARBA" id="ARBA00010617"/>
    </source>
</evidence>
<name>A0A6I4M4A5_9ACTN</name>
<dbReference type="Gene3D" id="1.10.630.10">
    <property type="entry name" value="Cytochrome P450"/>
    <property type="match status" value="1"/>
</dbReference>
<dbReference type="AlphaFoldDB" id="A0A6I4M4A5"/>
<evidence type="ECO:0000313" key="2">
    <source>
        <dbReference type="EMBL" id="MVZ99879.1"/>
    </source>
</evidence>
<dbReference type="GO" id="GO:0008395">
    <property type="term" value="F:steroid hydroxylase activity"/>
    <property type="evidence" value="ECO:0007669"/>
    <property type="project" value="TreeGrafter"/>
</dbReference>
<accession>A0A6I4M4A5</accession>
<dbReference type="PANTHER" id="PTHR46696:SF4">
    <property type="entry name" value="BIOTIN BIOSYNTHESIS CYTOCHROME P450"/>
    <property type="match status" value="1"/>
</dbReference>
<dbReference type="GO" id="GO:0036199">
    <property type="term" value="F:cholest-4-en-3-one 26-monooxygenase activity"/>
    <property type="evidence" value="ECO:0007669"/>
    <property type="project" value="TreeGrafter"/>
</dbReference>
<dbReference type="GO" id="GO:0020037">
    <property type="term" value="F:heme binding"/>
    <property type="evidence" value="ECO:0007669"/>
    <property type="project" value="InterPro"/>
</dbReference>
<sequence length="145" mass="16024">MPVDLSDAEVFHDAVPHEEFERLRNETPVHWTPTEDGAANGGFWSLTRFADIAAAGRDTSTFSSSLGICYPANYAEAPLMVDNVIYNDPPQHAGIRQLVGAAFTPRVVARFSDWITERVDISSTGWPVEERATWCRSSPSSCPPR</sequence>